<organism evidence="1 2">
    <name type="scientific">Vaccinium darrowii</name>
    <dbReference type="NCBI Taxonomy" id="229202"/>
    <lineage>
        <taxon>Eukaryota</taxon>
        <taxon>Viridiplantae</taxon>
        <taxon>Streptophyta</taxon>
        <taxon>Embryophyta</taxon>
        <taxon>Tracheophyta</taxon>
        <taxon>Spermatophyta</taxon>
        <taxon>Magnoliopsida</taxon>
        <taxon>eudicotyledons</taxon>
        <taxon>Gunneridae</taxon>
        <taxon>Pentapetalae</taxon>
        <taxon>asterids</taxon>
        <taxon>Ericales</taxon>
        <taxon>Ericaceae</taxon>
        <taxon>Vaccinioideae</taxon>
        <taxon>Vaccinieae</taxon>
        <taxon>Vaccinium</taxon>
    </lineage>
</organism>
<protein>
    <submittedName>
        <fullName evidence="1">Uncharacterized protein</fullName>
    </submittedName>
</protein>
<dbReference type="EMBL" id="CM037161">
    <property type="protein sequence ID" value="KAH7855550.1"/>
    <property type="molecule type" value="Genomic_DNA"/>
</dbReference>
<name>A0ACB7YPU9_9ERIC</name>
<evidence type="ECO:0000313" key="2">
    <source>
        <dbReference type="Proteomes" id="UP000828048"/>
    </source>
</evidence>
<accession>A0ACB7YPU9</accession>
<comment type="caution">
    <text evidence="1">The sequence shown here is derived from an EMBL/GenBank/DDBJ whole genome shotgun (WGS) entry which is preliminary data.</text>
</comment>
<keyword evidence="2" id="KW-1185">Reference proteome</keyword>
<gene>
    <name evidence="1" type="ORF">Vadar_026121</name>
</gene>
<evidence type="ECO:0000313" key="1">
    <source>
        <dbReference type="EMBL" id="KAH7855550.1"/>
    </source>
</evidence>
<sequence>MIVVFLSVHSAGNLTNFILELCDVKERFWCLNCSTAMEFDSSDSGGVNLERFFFSVREALVVDSLANALVAENCLCWLLLAIGSLPNDFFAEVWQNDERLPINGAREPDIEYDDAGKTEDDSVTEQCDYDDQNDADMSKEDGSYDGNEDSENNDDSGDSNGERGSSDGDEGDDDDENNEYSEDEYDEEDGEEYEEDEEVEEGEDIPYRHSKKHKSADGYSDDTAGSEYDDDTDDDPGFGSLLRHAREVYEVTSFRLFEREYKKKHALDLDFISDERLVFEYSSRKSGQHFREYKVTAEPLDDLINCSCKYFDLVGILCCHALMVLGCLRIEKIPEPYILKWRRKNGTGGTGEETLSLTDNYKGHGSSSDFIHHRRLMDTGIFHLVRSKDDLDMLNVGDRLLRRPRDMPVDRRLLRRGFFSYMRNGTLSQEENKRLEHLSIDPVHMEFDSEENEHMHSRYHVHAPLLRHARDVYLPNIYPMFREEHRKSECLDVYTKNDTYDVRRGLVFDFEVLEPGYHTWYKVHAEPDDGSVYCSCKRFEKKGILCRHALSVMDRLFIEKVPAKYILGKFMKNEGVSVAEEIHGEKYSEVRHFIRWKTLRTKLDKLAQIAATSDAASAIFVEDMEKIQVMLGHSSDEKDKAMKKATGKNRGQNLMQSNAEELETKRVNQSAHLSMEAIDQNKNG</sequence>
<proteinExistence type="predicted"/>
<reference evidence="1 2" key="1">
    <citation type="journal article" date="2021" name="Hortic Res">
        <title>High-quality reference genome and annotation aids understanding of berry development for evergreen blueberry (Vaccinium darrowii).</title>
        <authorList>
            <person name="Yu J."/>
            <person name="Hulse-Kemp A.M."/>
            <person name="Babiker E."/>
            <person name="Staton M."/>
        </authorList>
    </citation>
    <scope>NUCLEOTIDE SEQUENCE [LARGE SCALE GENOMIC DNA]</scope>
    <source>
        <strain evidence="2">cv. NJ 8807/NJ 8810</strain>
        <tissue evidence="1">Young leaf</tissue>
    </source>
</reference>
<dbReference type="Proteomes" id="UP000828048">
    <property type="component" value="Chromosome 11"/>
</dbReference>